<name>A0A0G4H9T1_9ALVE</name>
<feature type="compositionally biased region" description="Low complexity" evidence="1">
    <location>
        <begin position="147"/>
        <end position="157"/>
    </location>
</feature>
<dbReference type="VEuPathDB" id="CryptoDB:Cvel_25398"/>
<dbReference type="EMBL" id="CDMZ01002064">
    <property type="protein sequence ID" value="CEM40577.1"/>
    <property type="molecule type" value="Genomic_DNA"/>
</dbReference>
<keyword evidence="2" id="KW-0812">Transmembrane</keyword>
<evidence type="ECO:0000256" key="1">
    <source>
        <dbReference type="SAM" id="MobiDB-lite"/>
    </source>
</evidence>
<evidence type="ECO:0008006" key="4">
    <source>
        <dbReference type="Google" id="ProtNLM"/>
    </source>
</evidence>
<gene>
    <name evidence="3" type="ORF">Cvel_25398</name>
</gene>
<feature type="transmembrane region" description="Helical" evidence="2">
    <location>
        <begin position="108"/>
        <end position="135"/>
    </location>
</feature>
<keyword evidence="2" id="KW-0472">Membrane</keyword>
<feature type="compositionally biased region" description="Gly residues" evidence="1">
    <location>
        <begin position="30"/>
        <end position="73"/>
    </location>
</feature>
<protein>
    <recommendedName>
        <fullName evidence="4">DUF4605 domain-containing protein</fullName>
    </recommendedName>
</protein>
<keyword evidence="2" id="KW-1133">Transmembrane helix</keyword>
<reference evidence="3" key="1">
    <citation type="submission" date="2014-11" db="EMBL/GenBank/DDBJ databases">
        <authorList>
            <person name="Otto D Thomas"/>
            <person name="Naeem Raeece"/>
        </authorList>
    </citation>
    <scope>NUCLEOTIDE SEQUENCE</scope>
</reference>
<dbReference type="AlphaFoldDB" id="A0A0G4H9T1"/>
<accession>A0A0G4H9T1</accession>
<feature type="region of interest" description="Disordered" evidence="1">
    <location>
        <begin position="142"/>
        <end position="210"/>
    </location>
</feature>
<sequence length="210" mass="20856">MVRIVNGEIVPDDAPGRPQTRPAANAQGQSSGGPTGRIGRIGGSAGNSSTGAGGGGGQMGGLGGTQGAQGQGGQQRDLMGYLASLVGVEGQNLTIPSVFGRPPVEIPLIFVILIGLLTLVFGWKILLFAALLWFLSTQNPNAPSHAQMQQAQMQQQAQGGGTGGPQSPDGSGGRAVRMGSGGPGGTGSANKSPAANTKEFGGRGQTLGKT</sequence>
<organism evidence="3">
    <name type="scientific">Chromera velia CCMP2878</name>
    <dbReference type="NCBI Taxonomy" id="1169474"/>
    <lineage>
        <taxon>Eukaryota</taxon>
        <taxon>Sar</taxon>
        <taxon>Alveolata</taxon>
        <taxon>Colpodellida</taxon>
        <taxon>Chromeraceae</taxon>
        <taxon>Chromera</taxon>
    </lineage>
</organism>
<evidence type="ECO:0000256" key="2">
    <source>
        <dbReference type="SAM" id="Phobius"/>
    </source>
</evidence>
<feature type="region of interest" description="Disordered" evidence="1">
    <location>
        <begin position="1"/>
        <end position="74"/>
    </location>
</feature>
<proteinExistence type="predicted"/>
<evidence type="ECO:0000313" key="3">
    <source>
        <dbReference type="EMBL" id="CEM40577.1"/>
    </source>
</evidence>